<keyword evidence="6" id="KW-0812">Transmembrane</keyword>
<dbReference type="PROSITE" id="PS50111">
    <property type="entry name" value="CHEMOTAXIS_TRANSDUC_2"/>
    <property type="match status" value="1"/>
</dbReference>
<dbReference type="Gene3D" id="1.10.287.950">
    <property type="entry name" value="Methyl-accepting chemotaxis protein"/>
    <property type="match status" value="1"/>
</dbReference>
<accession>A0A7X4GTJ0</accession>
<gene>
    <name evidence="8" type="ORF">GTP45_21450</name>
</gene>
<evidence type="ECO:0000256" key="4">
    <source>
        <dbReference type="PROSITE-ProRule" id="PRU00284"/>
    </source>
</evidence>
<dbReference type="EMBL" id="WWCK01000006">
    <property type="protein sequence ID" value="MYM69386.1"/>
    <property type="molecule type" value="Genomic_DNA"/>
</dbReference>
<dbReference type="PANTHER" id="PTHR43531:SF14">
    <property type="entry name" value="METHYL-ACCEPTING CHEMOTAXIS PROTEIN I-RELATED"/>
    <property type="match status" value="1"/>
</dbReference>
<keyword evidence="6" id="KW-1133">Transmembrane helix</keyword>
<organism evidence="8 9">
    <name type="scientific">Duganella rivi</name>
    <dbReference type="NCBI Taxonomy" id="2666083"/>
    <lineage>
        <taxon>Bacteria</taxon>
        <taxon>Pseudomonadati</taxon>
        <taxon>Pseudomonadota</taxon>
        <taxon>Betaproteobacteria</taxon>
        <taxon>Burkholderiales</taxon>
        <taxon>Oxalobacteraceae</taxon>
        <taxon>Telluria group</taxon>
        <taxon>Duganella</taxon>
    </lineage>
</organism>
<comment type="caution">
    <text evidence="8">The sequence shown here is derived from an EMBL/GenBank/DDBJ whole genome shotgun (WGS) entry which is preliminary data.</text>
</comment>
<dbReference type="InterPro" id="IPR051310">
    <property type="entry name" value="MCP_chemotaxis"/>
</dbReference>
<keyword evidence="2" id="KW-0488">Methylation</keyword>
<dbReference type="SMART" id="SM00283">
    <property type="entry name" value="MA"/>
    <property type="match status" value="1"/>
</dbReference>
<dbReference type="Pfam" id="PF00015">
    <property type="entry name" value="MCPsignal"/>
    <property type="match status" value="1"/>
</dbReference>
<evidence type="ECO:0000256" key="5">
    <source>
        <dbReference type="SAM" id="MobiDB-lite"/>
    </source>
</evidence>
<evidence type="ECO:0000256" key="3">
    <source>
        <dbReference type="ARBA" id="ARBA00029447"/>
    </source>
</evidence>
<dbReference type="GO" id="GO:0004888">
    <property type="term" value="F:transmembrane signaling receptor activity"/>
    <property type="evidence" value="ECO:0007669"/>
    <property type="project" value="InterPro"/>
</dbReference>
<dbReference type="Pfam" id="PF12729">
    <property type="entry name" value="4HB_MCP_1"/>
    <property type="match status" value="1"/>
</dbReference>
<feature type="transmembrane region" description="Helical" evidence="6">
    <location>
        <begin position="192"/>
        <end position="213"/>
    </location>
</feature>
<dbReference type="RefSeq" id="WP_161015880.1">
    <property type="nucleotide sequence ID" value="NZ_WWCK01000006.1"/>
</dbReference>
<dbReference type="FunFam" id="1.10.287.950:FF:000001">
    <property type="entry name" value="Methyl-accepting chemotaxis sensory transducer"/>
    <property type="match status" value="1"/>
</dbReference>
<comment type="similarity">
    <text evidence="3">Belongs to the methyl-accepting chemotaxis (MCP) protein family.</text>
</comment>
<feature type="transmembrane region" description="Helical" evidence="6">
    <location>
        <begin position="12"/>
        <end position="33"/>
    </location>
</feature>
<dbReference type="AlphaFoldDB" id="A0A7X4GTJ0"/>
<feature type="region of interest" description="Disordered" evidence="5">
    <location>
        <begin position="522"/>
        <end position="565"/>
    </location>
</feature>
<protein>
    <submittedName>
        <fullName evidence="8">Methyl-accepting chemotaxis protein</fullName>
    </submittedName>
</protein>
<evidence type="ECO:0000256" key="1">
    <source>
        <dbReference type="ARBA" id="ARBA00004370"/>
    </source>
</evidence>
<dbReference type="GO" id="GO:0005886">
    <property type="term" value="C:plasma membrane"/>
    <property type="evidence" value="ECO:0007669"/>
    <property type="project" value="TreeGrafter"/>
</dbReference>
<evidence type="ECO:0000259" key="7">
    <source>
        <dbReference type="PROSITE" id="PS50111"/>
    </source>
</evidence>
<keyword evidence="4" id="KW-0807">Transducer</keyword>
<keyword evidence="6" id="KW-0472">Membrane</keyword>
<feature type="compositionally biased region" description="Low complexity" evidence="5">
    <location>
        <begin position="523"/>
        <end position="550"/>
    </location>
</feature>
<dbReference type="GO" id="GO:0006935">
    <property type="term" value="P:chemotaxis"/>
    <property type="evidence" value="ECO:0007669"/>
    <property type="project" value="InterPro"/>
</dbReference>
<dbReference type="SUPFAM" id="SSF58104">
    <property type="entry name" value="Methyl-accepting chemotaxis protein (MCP) signaling domain"/>
    <property type="match status" value="1"/>
</dbReference>
<dbReference type="InterPro" id="IPR004089">
    <property type="entry name" value="MCPsignal_dom"/>
</dbReference>
<sequence length="565" mass="59965">MFKDMKVGTKLIAGFACVAVLGAIVACIGIFNMSRINGMAATMYQEDLMGLSYIKEANINLIYAGRSRGNFLLATSEQERAGHRKDIENYLVVIDDYLAKAAPLFVAPEGKKLLADYAREAQVYRRLLNAALDRAQAEPLHERNAELTQLLTSARSQANVLDDMLTAMTKLKEVRANDKAAETASLYQSSMMVMFGLVIGSLALGLGLGALIARSLTRQLGGEPAYAAEVASKIADGDLTVDVALKHNDQASVLFAMKHMRDSLGGIVGQVRVGTDMIATASAQIASGTQDLSARTEEQAGALEETASSMEELTSTVKANADNARQANELARSASSVAQKGGVVVDEVIGTMDAINQSSGKIADIIGVIDSIAFQTNILALNAAVEAARAGEQGRGFAVVASEVRTLAHRSATAAKEIKQLIDESVSKVGDGARQVDKAGVTMREIVSSIQRVTDIMADIQAASSEQTTGIEQINQAIVQMDQVTQQNAALVEESAAASEAMQDQARKLAELVSVFRVEQSGPALAAPSRPRPAPRVAAKPVARLARPAPSRSTVKESATDWEEF</sequence>
<dbReference type="CDD" id="cd11386">
    <property type="entry name" value="MCP_signal"/>
    <property type="match status" value="1"/>
</dbReference>
<feature type="domain" description="Methyl-accepting transducer" evidence="7">
    <location>
        <begin position="274"/>
        <end position="503"/>
    </location>
</feature>
<evidence type="ECO:0000256" key="2">
    <source>
        <dbReference type="ARBA" id="ARBA00022481"/>
    </source>
</evidence>
<dbReference type="InterPro" id="IPR024478">
    <property type="entry name" value="HlyB_4HB_MCP"/>
</dbReference>
<dbReference type="PROSITE" id="PS51257">
    <property type="entry name" value="PROKAR_LIPOPROTEIN"/>
    <property type="match status" value="1"/>
</dbReference>
<reference evidence="8 9" key="1">
    <citation type="submission" date="2019-12" db="EMBL/GenBank/DDBJ databases">
        <title>Novel species isolated from a subtropical stream in China.</title>
        <authorList>
            <person name="Lu H."/>
        </authorList>
    </citation>
    <scope>NUCLEOTIDE SEQUENCE [LARGE SCALE GENOMIC DNA]</scope>
    <source>
        <strain evidence="8 9">FT55W</strain>
    </source>
</reference>
<dbReference type="InterPro" id="IPR004090">
    <property type="entry name" value="Chemotax_Me-accpt_rcpt"/>
</dbReference>
<keyword evidence="9" id="KW-1185">Reference proteome</keyword>
<comment type="subcellular location">
    <subcellularLocation>
        <location evidence="1">Membrane</location>
    </subcellularLocation>
</comment>
<dbReference type="PRINTS" id="PR00260">
    <property type="entry name" value="CHEMTRNSDUCR"/>
</dbReference>
<dbReference type="GO" id="GO:0007165">
    <property type="term" value="P:signal transduction"/>
    <property type="evidence" value="ECO:0007669"/>
    <property type="project" value="UniProtKB-KW"/>
</dbReference>
<evidence type="ECO:0000313" key="8">
    <source>
        <dbReference type="EMBL" id="MYM69386.1"/>
    </source>
</evidence>
<dbReference type="PANTHER" id="PTHR43531">
    <property type="entry name" value="PROTEIN ICFG"/>
    <property type="match status" value="1"/>
</dbReference>
<dbReference type="Proteomes" id="UP000450012">
    <property type="component" value="Unassembled WGS sequence"/>
</dbReference>
<proteinExistence type="inferred from homology"/>
<evidence type="ECO:0000256" key="6">
    <source>
        <dbReference type="SAM" id="Phobius"/>
    </source>
</evidence>
<name>A0A7X4GTJ0_9BURK</name>
<evidence type="ECO:0000313" key="9">
    <source>
        <dbReference type="Proteomes" id="UP000450012"/>
    </source>
</evidence>